<dbReference type="Pfam" id="PF14765">
    <property type="entry name" value="PS-DH"/>
    <property type="match status" value="1"/>
</dbReference>
<dbReference type="Gene3D" id="3.10.129.110">
    <property type="entry name" value="Polyketide synthase dehydratase"/>
    <property type="match status" value="1"/>
</dbReference>
<dbReference type="PROSITE" id="PS00606">
    <property type="entry name" value="KS3_1"/>
    <property type="match status" value="1"/>
</dbReference>
<dbReference type="SUPFAM" id="SSF51735">
    <property type="entry name" value="NAD(P)-binding Rossmann-fold domains"/>
    <property type="match status" value="3"/>
</dbReference>
<dbReference type="CDD" id="cd00833">
    <property type="entry name" value="PKS"/>
    <property type="match status" value="1"/>
</dbReference>
<dbReference type="Pfam" id="PF08240">
    <property type="entry name" value="ADH_N"/>
    <property type="match status" value="1"/>
</dbReference>
<organism evidence="12 13">
    <name type="scientific">Bordetella genomosp. 5</name>
    <dbReference type="NCBI Taxonomy" id="1395608"/>
    <lineage>
        <taxon>Bacteria</taxon>
        <taxon>Pseudomonadati</taxon>
        <taxon>Pseudomonadota</taxon>
        <taxon>Betaproteobacteria</taxon>
        <taxon>Burkholderiales</taxon>
        <taxon>Alcaligenaceae</taxon>
        <taxon>Bordetella</taxon>
    </lineage>
</organism>
<dbReference type="CDD" id="cd05195">
    <property type="entry name" value="enoyl_red"/>
    <property type="match status" value="1"/>
</dbReference>
<dbReference type="InterPro" id="IPR049551">
    <property type="entry name" value="PKS_DH_C"/>
</dbReference>
<evidence type="ECO:0000259" key="10">
    <source>
        <dbReference type="PROSITE" id="PS52004"/>
    </source>
</evidence>
<dbReference type="InterPro" id="IPR032821">
    <property type="entry name" value="PKS_assoc"/>
</dbReference>
<dbReference type="SMART" id="SM01294">
    <property type="entry name" value="PKS_PP_betabranch"/>
    <property type="match status" value="1"/>
</dbReference>
<evidence type="ECO:0000256" key="4">
    <source>
        <dbReference type="ARBA" id="ARBA00022857"/>
    </source>
</evidence>
<gene>
    <name evidence="12" type="ORF">CAL25_12100</name>
</gene>
<dbReference type="InterPro" id="IPR014031">
    <property type="entry name" value="Ketoacyl_synth_C"/>
</dbReference>
<evidence type="ECO:0000256" key="8">
    <source>
        <dbReference type="PROSITE-ProRule" id="PRU01363"/>
    </source>
</evidence>
<evidence type="ECO:0000256" key="1">
    <source>
        <dbReference type="ARBA" id="ARBA00022450"/>
    </source>
</evidence>
<dbReference type="InterPro" id="IPR020843">
    <property type="entry name" value="ER"/>
</dbReference>
<dbReference type="PROSITE" id="PS00012">
    <property type="entry name" value="PHOSPHOPANTETHEINE"/>
    <property type="match status" value="1"/>
</dbReference>
<feature type="region of interest" description="N-terminal hotdog fold" evidence="8">
    <location>
        <begin position="895"/>
        <end position="1015"/>
    </location>
</feature>
<keyword evidence="3" id="KW-0808">Transferase</keyword>
<evidence type="ECO:0000256" key="5">
    <source>
        <dbReference type="ARBA" id="ARBA00023268"/>
    </source>
</evidence>
<dbReference type="SUPFAM" id="SSF52151">
    <property type="entry name" value="FabD/lysophospholipase-like"/>
    <property type="match status" value="1"/>
</dbReference>
<dbReference type="GO" id="GO:0004312">
    <property type="term" value="F:fatty acid synthase activity"/>
    <property type="evidence" value="ECO:0007669"/>
    <property type="project" value="TreeGrafter"/>
</dbReference>
<dbReference type="InterPro" id="IPR016036">
    <property type="entry name" value="Malonyl_transacylase_ACP-bd"/>
</dbReference>
<dbReference type="SUPFAM" id="SSF53901">
    <property type="entry name" value="Thiolase-like"/>
    <property type="match status" value="1"/>
</dbReference>
<dbReference type="CDD" id="cd08955">
    <property type="entry name" value="KR_2_FAS_SDR_x"/>
    <property type="match status" value="1"/>
</dbReference>
<dbReference type="Pfam" id="PF00550">
    <property type="entry name" value="PP-binding"/>
    <property type="match status" value="1"/>
</dbReference>
<dbReference type="SUPFAM" id="SSF53335">
    <property type="entry name" value="S-adenosyl-L-methionine-dependent methyltransferases"/>
    <property type="match status" value="1"/>
</dbReference>
<dbReference type="InterPro" id="IPR020806">
    <property type="entry name" value="PKS_PP-bd"/>
</dbReference>
<dbReference type="InterPro" id="IPR049900">
    <property type="entry name" value="PKS_mFAS_DH"/>
</dbReference>
<dbReference type="FunFam" id="3.40.50.720:FF:000209">
    <property type="entry name" value="Polyketide synthase Pks12"/>
    <property type="match status" value="1"/>
</dbReference>
<dbReference type="InterPro" id="IPR016035">
    <property type="entry name" value="Acyl_Trfase/lysoPLipase"/>
</dbReference>
<dbReference type="PROSITE" id="PS52004">
    <property type="entry name" value="KS3_2"/>
    <property type="match status" value="1"/>
</dbReference>
<dbReference type="Gene3D" id="1.10.1200.10">
    <property type="entry name" value="ACP-like"/>
    <property type="match status" value="1"/>
</dbReference>
<dbReference type="InterPro" id="IPR011032">
    <property type="entry name" value="GroES-like_sf"/>
</dbReference>
<keyword evidence="5" id="KW-0511">Multifunctional enzyme</keyword>
<feature type="domain" description="PKS/mFAS DH" evidence="11">
    <location>
        <begin position="895"/>
        <end position="1174"/>
    </location>
</feature>
<evidence type="ECO:0000256" key="3">
    <source>
        <dbReference type="ARBA" id="ARBA00022679"/>
    </source>
</evidence>
<dbReference type="InterPro" id="IPR016039">
    <property type="entry name" value="Thiolase-like"/>
</dbReference>
<dbReference type="InterPro" id="IPR029063">
    <property type="entry name" value="SAM-dependent_MTases_sf"/>
</dbReference>
<dbReference type="Pfam" id="PF08659">
    <property type="entry name" value="KR"/>
    <property type="match status" value="1"/>
</dbReference>
<dbReference type="Pfam" id="PF02801">
    <property type="entry name" value="Ketoacyl-synt_C"/>
    <property type="match status" value="1"/>
</dbReference>
<dbReference type="GO" id="GO:0004315">
    <property type="term" value="F:3-oxoacyl-[acyl-carrier-protein] synthase activity"/>
    <property type="evidence" value="ECO:0007669"/>
    <property type="project" value="InterPro"/>
</dbReference>
<feature type="domain" description="Carrier" evidence="9">
    <location>
        <begin position="2401"/>
        <end position="2475"/>
    </location>
</feature>
<dbReference type="InterPro" id="IPR057326">
    <property type="entry name" value="KR_dom"/>
</dbReference>
<dbReference type="SMART" id="SM00827">
    <property type="entry name" value="PKS_AT"/>
    <property type="match status" value="1"/>
</dbReference>
<dbReference type="OrthoDB" id="9778690at2"/>
<dbReference type="PROSITE" id="PS52019">
    <property type="entry name" value="PKS_MFAS_DH"/>
    <property type="match status" value="1"/>
</dbReference>
<feature type="domain" description="Ketosynthase family 3 (KS3)" evidence="10">
    <location>
        <begin position="2"/>
        <end position="424"/>
    </location>
</feature>
<dbReference type="FunFam" id="3.40.47.10:FF:000019">
    <property type="entry name" value="Polyketide synthase type I"/>
    <property type="match status" value="1"/>
</dbReference>
<proteinExistence type="predicted"/>
<dbReference type="InterPro" id="IPR001227">
    <property type="entry name" value="Ac_transferase_dom_sf"/>
</dbReference>
<dbReference type="RefSeq" id="WP_094800174.1">
    <property type="nucleotide sequence ID" value="NZ_NEVP01000006.1"/>
</dbReference>
<dbReference type="SMART" id="SM00822">
    <property type="entry name" value="PKS_KR"/>
    <property type="match status" value="1"/>
</dbReference>
<feature type="region of interest" description="C-terminal hotdog fold" evidence="8">
    <location>
        <begin position="1028"/>
        <end position="1174"/>
    </location>
</feature>
<keyword evidence="6" id="KW-0012">Acyltransferase</keyword>
<dbReference type="SMART" id="SM00825">
    <property type="entry name" value="PKS_KS"/>
    <property type="match status" value="1"/>
</dbReference>
<dbReference type="Pfam" id="PF00698">
    <property type="entry name" value="Acyl_transf_1"/>
    <property type="match status" value="1"/>
</dbReference>
<dbReference type="InterPro" id="IPR013149">
    <property type="entry name" value="ADH-like_C"/>
</dbReference>
<evidence type="ECO:0000256" key="2">
    <source>
        <dbReference type="ARBA" id="ARBA00022553"/>
    </source>
</evidence>
<dbReference type="InterPro" id="IPR042104">
    <property type="entry name" value="PKS_dehydratase_sf"/>
</dbReference>
<dbReference type="GO" id="GO:0006633">
    <property type="term" value="P:fatty acid biosynthetic process"/>
    <property type="evidence" value="ECO:0007669"/>
    <property type="project" value="InterPro"/>
</dbReference>
<dbReference type="SUPFAM" id="SSF50129">
    <property type="entry name" value="GroES-like"/>
    <property type="match status" value="1"/>
</dbReference>
<dbReference type="InterPro" id="IPR006162">
    <property type="entry name" value="Ppantetheine_attach_site"/>
</dbReference>
<dbReference type="Gene3D" id="3.90.180.10">
    <property type="entry name" value="Medium-chain alcohol dehydrogenases, catalytic domain"/>
    <property type="match status" value="1"/>
</dbReference>
<keyword evidence="13" id="KW-1185">Reference proteome</keyword>
<feature type="active site" description="Proton acceptor; for dehydratase activity" evidence="8">
    <location>
        <position position="924"/>
    </location>
</feature>
<dbReference type="InterPro" id="IPR009081">
    <property type="entry name" value="PP-bd_ACP"/>
</dbReference>
<sequence length="2528" mass="268996">MAKRVAVVGMSFRFPSTNTAEYWTDLLAGKDLVTEIDPGRWSPDRYFHPSKQNPGTAYTRSAGTLGDISGFDADFFGISPREAAVMDPQQRLLLELCWEAMEDAAIPPQRLRGSDCGVYIGISTADYAYRMAHDLDLLDSTVATGNTSSIAANRLSYVFDLRGPSMAVDTACSSALVAFHQAVRAIASGECTHAIAGGVSLHLHPYGFITFSKASMLSPRGRCSVFDASGDGYVRSEGGGLFVLKDYDQALADGDPIIGVVAGSAVNTDGRKSGLTVPSAQAQAQLLEQAYGRAGIDPAELDYLEAHGTGTRVGDPIETRAIGMALGARRPQGKPLPIGSVKSNLGHLEAASGVAGLVKALHALRHREVPATIGVREINPNIDCSGWNIDIVTRNLPLPAEGTLTIGVNSFGFGGANAHVILQSAPELAAASVPAPLAPPAREVPVFVSGRTEAALQQAALDLAARLRAQPERLYDIAWQSCLRRDWHASRALVFGQDAAAVAQTLAQHAAGHAPRHALAHGTALPDATRVVYAYSGNGSQWMGMGRRLMTHPVFAEAVDAIDRLFEPLAGYRLADELRRQDAPNRYDSTEYAQPALFALQVGITHLLAERGLQPGAVLGHSVGEVAAAWASGALTLQDAVQVIYHRSRLQGTTRGVGAMTAVGLSGNAAQDLIDAAGLGQEVCVAGYNSVRGATLAGTPRALSVIEGQLKAQRQFQRRLDLDYAFHSTAMDSIEAGLRESLAGLAPEQVAVPMISTVTGAPLIGTELDAQYWWDNVRQPVRFEQALETLTAQGDVLYLEIGPHPVLRGYLNDALKAAGLTGRALTTAARGEDDPARILDAAAQAIVAGATPRWDTLLPRAGRPLTLPAYPWQRERHWHDETPESASLLGRPDLHPLLGYALPQHPWTWENRLDAERHAPLADHVVGEAVVFPGTGFAELALGAAAQHAPDAALLDIEDLEIRVPLLLDGEQAQRVRTELDTADASVRISARATGSDAAWTLHATARVLTGSAPAHLDQGAPAAPARAADFDHALHARLTRAAGLAYGPHFSLVRQGWLTDADTVLAELDAPAADALWQDLLLHPGSLDCTFQLIIMLMREHAHRYAGMTFVPARMGRITVRRGAGPVRWVRARLLRRNPHSLTAEFDLYDAEGQSVAAVRQARFRSVRLGGQGTPALHYLADAAVAAPHPRASTPAQPFPQALLQRLGQTSVPARERQYHYADEVEPLLYALSEQFGLEALQTLADDEGLLPAATVTRLREQARDIAPLFDHLLRQGTAAGWLAPTPAGWRFVTDHTDESSPTAADIWNLLSHDYPDEFALMQACSRVGMALPALLRGDGAAAEPQGAFTPGQAQAAILGRAGQLHWQQTVADAIAAAQDALPAGARLRVLEIGGCGPELGAACCAALDFDRADYRYLALHPDAQDAAASALEDWPAARIQPAGEAVQDGAFDLVIVHTACHALSQSQAAFAAGRAALAPHGLLALTGNHPDGWLDLVFGASADWWAESAEGGAVPALQPAAHWRGALEAAGLTPLAQEGDDAVQAGPYLLWAQAQTASSNADGADGAEPASAARAWLILADDASADWAEQLQARLHQRGDQAILVRDVAADAPAVAASLAMALDTAGSLHGVIHADGLSPADDGPETRLARQTRRVTLAALVAQACEALPAPIAFTLLTRNAAQHLTGAGSQEDDAALWGFGRTLQNEAANYAVRQIDLPAHEAGTDWEALLRELLTPDEETEIVLSAAGARHAVRLRQVEAPRGPARDQGDTVVRLGLSFPGQLRNLRWERVAAPAPAANQIEVDVQATGLNFRDVMYALGMLSDEAIEQGFAGPTLGLEFAGVVRRTGSEVHDYKPGDRVVGFGPASFSNRVLTTGDAIALIPRNLSAAAAATIPSTFFTVYYALNHLARLEAGERILIHGAAGGVGIAAIQYAQALGAEVHATAGTPEKRDFLRLLGVKHIYDSRALSYADEILAATGGDGVDVVLNSLAGEAINRNFAVLKPFGRFLELGKRDFYENTRIGLRPFRNNISYFGIDADQLMRERPALTRRLFGEMMALFEAGTLRPLPYRGFEARDLVDAFRHMQQARQIGKIVVTYDGGLPAGVTADDAAPAWQASSQASYLVTGGLRGFGLRTAQWLAERGARHLILCSRSGPADAEATDALAALRAQGVNVLARACDVTDATALAALLDEARATMPALRGVVHAAMVLDDGLARSLDASRIQRVLAPKMLGALHLDRLTRDDPLDLFVCFSSATTQFGNPGQGNYVAANAWLEAFVRQRRARGQAATAVCWGAIDDAGYLARNTQIKDALASRMGGRPLPATLALHALGDMLAHEASGLGVLELDWQPLARFLPAAGHPRFAELARAGGGADGEAGDDIAHLLDTLDDESLHERVVDMVKREVGEILRVAPERIDALRSVYDMGLDSLMGVELVVALEQRFGQRLPVMALSESATIDKLARRLVVLLRGEETAAAQAPAVSSQIEQVVAQHAVDVPLEAIADFATHLEQRADAGAPRMIR</sequence>
<dbReference type="InterPro" id="IPR050091">
    <property type="entry name" value="PKS_NRPS_Biosynth_Enz"/>
</dbReference>
<dbReference type="SUPFAM" id="SSF47336">
    <property type="entry name" value="ACP-like"/>
    <property type="match status" value="1"/>
</dbReference>
<dbReference type="InterPro" id="IPR049552">
    <property type="entry name" value="PKS_DH_N"/>
</dbReference>
<dbReference type="PANTHER" id="PTHR43775:SF37">
    <property type="entry name" value="SI:DKEY-61P9.11"/>
    <property type="match status" value="1"/>
</dbReference>
<dbReference type="InterPro" id="IPR014043">
    <property type="entry name" value="Acyl_transferase_dom"/>
</dbReference>
<dbReference type="Pfam" id="PF16197">
    <property type="entry name" value="KAsynt_C_assoc"/>
    <property type="match status" value="1"/>
</dbReference>
<dbReference type="InterPro" id="IPR020841">
    <property type="entry name" value="PKS_Beta-ketoAc_synthase_dom"/>
</dbReference>
<keyword evidence="4" id="KW-0521">NADP</keyword>
<dbReference type="Pfam" id="PF21089">
    <property type="entry name" value="PKS_DH_N"/>
    <property type="match status" value="1"/>
</dbReference>
<dbReference type="Gene3D" id="3.30.70.3290">
    <property type="match status" value="1"/>
</dbReference>
<dbReference type="InterPro" id="IPR020807">
    <property type="entry name" value="PKS_DH"/>
</dbReference>
<comment type="caution">
    <text evidence="12">The sequence shown here is derived from an EMBL/GenBank/DDBJ whole genome shotgun (WGS) entry which is preliminary data.</text>
</comment>
<dbReference type="PROSITE" id="PS50075">
    <property type="entry name" value="CARRIER"/>
    <property type="match status" value="1"/>
</dbReference>
<dbReference type="GO" id="GO:0031177">
    <property type="term" value="F:phosphopantetheine binding"/>
    <property type="evidence" value="ECO:0007669"/>
    <property type="project" value="InterPro"/>
</dbReference>
<dbReference type="InterPro" id="IPR013154">
    <property type="entry name" value="ADH-like_N"/>
</dbReference>
<dbReference type="SUPFAM" id="SSF55048">
    <property type="entry name" value="Probable ACP-binding domain of malonyl-CoA ACP transacylase"/>
    <property type="match status" value="1"/>
</dbReference>
<dbReference type="SMART" id="SM00826">
    <property type="entry name" value="PKS_DH"/>
    <property type="match status" value="1"/>
</dbReference>
<dbReference type="InterPro" id="IPR036736">
    <property type="entry name" value="ACP-like_sf"/>
</dbReference>
<dbReference type="InterPro" id="IPR036291">
    <property type="entry name" value="NAD(P)-bd_dom_sf"/>
</dbReference>
<evidence type="ECO:0000313" key="12">
    <source>
        <dbReference type="EMBL" id="OZI52215.1"/>
    </source>
</evidence>
<dbReference type="PANTHER" id="PTHR43775">
    <property type="entry name" value="FATTY ACID SYNTHASE"/>
    <property type="match status" value="1"/>
</dbReference>
<dbReference type="Gene3D" id="3.40.50.150">
    <property type="entry name" value="Vaccinia Virus protein VP39"/>
    <property type="match status" value="1"/>
</dbReference>
<feature type="active site" description="Proton donor; for dehydratase activity" evidence="8">
    <location>
        <position position="1089"/>
    </location>
</feature>
<evidence type="ECO:0000259" key="9">
    <source>
        <dbReference type="PROSITE" id="PS50075"/>
    </source>
</evidence>
<evidence type="ECO:0000256" key="6">
    <source>
        <dbReference type="ARBA" id="ARBA00023315"/>
    </source>
</evidence>
<evidence type="ECO:0000313" key="13">
    <source>
        <dbReference type="Proteomes" id="UP000216913"/>
    </source>
</evidence>
<dbReference type="Gene3D" id="3.40.50.720">
    <property type="entry name" value="NAD(P)-binding Rossmann-like Domain"/>
    <property type="match status" value="3"/>
</dbReference>
<dbReference type="Pfam" id="PF00107">
    <property type="entry name" value="ADH_zinc_N"/>
    <property type="match status" value="1"/>
</dbReference>
<dbReference type="Gene3D" id="3.40.47.10">
    <property type="match status" value="1"/>
</dbReference>
<name>A0A261TS01_9BORD</name>
<evidence type="ECO:0000256" key="7">
    <source>
        <dbReference type="ARBA" id="ARBA00054155"/>
    </source>
</evidence>
<dbReference type="GO" id="GO:0016491">
    <property type="term" value="F:oxidoreductase activity"/>
    <property type="evidence" value="ECO:0007669"/>
    <property type="project" value="InterPro"/>
</dbReference>
<dbReference type="InterPro" id="IPR014030">
    <property type="entry name" value="Ketoacyl_synth_N"/>
</dbReference>
<dbReference type="EMBL" id="NEVP01000006">
    <property type="protein sequence ID" value="OZI52215.1"/>
    <property type="molecule type" value="Genomic_DNA"/>
</dbReference>
<dbReference type="InterPro" id="IPR018201">
    <property type="entry name" value="Ketoacyl_synth_AS"/>
</dbReference>
<reference evidence="12 13" key="1">
    <citation type="submission" date="2017-05" db="EMBL/GenBank/DDBJ databases">
        <title>Complete and WGS of Bordetella genogroups.</title>
        <authorList>
            <person name="Spilker T."/>
            <person name="LiPuma J."/>
        </authorList>
    </citation>
    <scope>NUCLEOTIDE SEQUENCE [LARGE SCALE GENOMIC DNA]</scope>
    <source>
        <strain evidence="12 13">AU10456</strain>
    </source>
</reference>
<dbReference type="Gene3D" id="3.40.366.10">
    <property type="entry name" value="Malonyl-Coenzyme A Acyl Carrier Protein, domain 2"/>
    <property type="match status" value="1"/>
</dbReference>
<accession>A0A261TS01</accession>
<comment type="function">
    <text evidence="7">Involved in production of the polyketide antibiotic thailandamide.</text>
</comment>
<keyword evidence="1" id="KW-0596">Phosphopantetheine</keyword>
<dbReference type="InterPro" id="IPR013968">
    <property type="entry name" value="PKS_KR"/>
</dbReference>
<dbReference type="Pfam" id="PF00109">
    <property type="entry name" value="ketoacyl-synt"/>
    <property type="match status" value="1"/>
</dbReference>
<dbReference type="SMART" id="SM00823">
    <property type="entry name" value="PKS_PP"/>
    <property type="match status" value="1"/>
</dbReference>
<dbReference type="Proteomes" id="UP000216913">
    <property type="component" value="Unassembled WGS sequence"/>
</dbReference>
<evidence type="ECO:0000259" key="11">
    <source>
        <dbReference type="PROSITE" id="PS52019"/>
    </source>
</evidence>
<dbReference type="SMART" id="SM00829">
    <property type="entry name" value="PKS_ER"/>
    <property type="match status" value="1"/>
</dbReference>
<protein>
    <submittedName>
        <fullName evidence="12">Beta-ketoacyl synthase</fullName>
    </submittedName>
</protein>
<keyword evidence="2" id="KW-0597">Phosphoprotein</keyword>